<comment type="caution">
    <text evidence="1">The sequence shown here is derived from an EMBL/GenBank/DDBJ whole genome shotgun (WGS) entry which is preliminary data.</text>
</comment>
<keyword evidence="2" id="KW-1185">Reference proteome</keyword>
<evidence type="ECO:0000313" key="1">
    <source>
        <dbReference type="EMBL" id="KAF2632596.1"/>
    </source>
</evidence>
<dbReference type="Proteomes" id="UP000799754">
    <property type="component" value="Unassembled WGS sequence"/>
</dbReference>
<proteinExistence type="predicted"/>
<sequence>MNTAHDDTNASGLRFWSGAPTSDAPHDVDIVAVQGLGAHWFYTWVRKVVVQDTKQKTKERSGLRKLSSSRLFGRKSKALGSNGECETREVMWPRDLLVPAFSNARVATYSYGSDWKDRQVNTSLRECGQQLLEVLLQHRQSASERQRPLILIGHSLGGLVIQQALTIAVHGPRYTDFRLSVAGIVFLGTPFQGSGEAAYAQWLAELVRLQEAEGHRYTLLKTLQKDSPGLHALSIDFWRSYSEYDMTCFYENKEADYGLVSTQIVSTQSAMLVGQKLMYMDADHSGLNKFSGVDDKNFMLLLPELRKMVENSGSVVADRYRSKDARSAGNVHWIVPRTVNSLFTGRREVIERMQSALRDNNSSASKQKRVVITGIGGMGKSEMCLKVADLMREDFWGVFWVDVGSQSTAKNDFLAVAKALGSPAESVEEALRALANTKKRWLLVLDNADEVDFDYARYIPSGVQGAIIVTSRNPQCSRYSTGPAEALEGLDAEHSTQLLLKAARVPEEAWRSCKTKAQAQDVVRLLGSHTLALIQAGAYVAEGYCQMAEYPKKYQQHRKRLLEYNLTQEQSRYRDVYATFEASADALERSSNQEGQDALDVLSVLCMLHSSVLPLEVFEDAWRGARRVLEESSAEMDGTEKSDMTDDLGRWHVAQLPEFIDTAADERDSYRLKKASARLVSLSLVTRHALGDGIGGLSMHPLAHAWAKDRLERERQRQAWATAGCVLALSRGQTKLWQVRERELRPHMQSFLSPNVQTMLSCRPQEAVLAVLLNCGWALNTMREDARLEQLLGGIYQALDITPSDPTTEHVPIWELAARNLGYMGHAREAVKLLEHVVEVQEATLDEHHPDRLASQHELAGAYRANGYIKDAVELLEHVVKVEETTLDEHHPDRLASQHALAGAYGDNGQTREAVELLEHVVKVRNTTLDEHHPSRLASHHELAGAYGDNGQTREAVELLEHVVKVTREAVELLEHVVKVEETTLDESHPDRLASQHALAGAYRDNGQTREAVELLEHVVEVKRATMSETHLSRLVSERALSYMQSITE</sequence>
<accession>A0ACB6SEE8</accession>
<organism evidence="1 2">
    <name type="scientific">Macroventuria anomochaeta</name>
    <dbReference type="NCBI Taxonomy" id="301207"/>
    <lineage>
        <taxon>Eukaryota</taxon>
        <taxon>Fungi</taxon>
        <taxon>Dikarya</taxon>
        <taxon>Ascomycota</taxon>
        <taxon>Pezizomycotina</taxon>
        <taxon>Dothideomycetes</taxon>
        <taxon>Pleosporomycetidae</taxon>
        <taxon>Pleosporales</taxon>
        <taxon>Pleosporineae</taxon>
        <taxon>Didymellaceae</taxon>
        <taxon>Macroventuria</taxon>
    </lineage>
</organism>
<dbReference type="EMBL" id="MU006702">
    <property type="protein sequence ID" value="KAF2632596.1"/>
    <property type="molecule type" value="Genomic_DNA"/>
</dbReference>
<name>A0ACB6SEE8_9PLEO</name>
<gene>
    <name evidence="1" type="ORF">BU25DRAFT_487060</name>
</gene>
<reference evidence="1" key="1">
    <citation type="journal article" date="2020" name="Stud. Mycol.">
        <title>101 Dothideomycetes genomes: a test case for predicting lifestyles and emergence of pathogens.</title>
        <authorList>
            <person name="Haridas S."/>
            <person name="Albert R."/>
            <person name="Binder M."/>
            <person name="Bloem J."/>
            <person name="Labutti K."/>
            <person name="Salamov A."/>
            <person name="Andreopoulos B."/>
            <person name="Baker S."/>
            <person name="Barry K."/>
            <person name="Bills G."/>
            <person name="Bluhm B."/>
            <person name="Cannon C."/>
            <person name="Castanera R."/>
            <person name="Culley D."/>
            <person name="Daum C."/>
            <person name="Ezra D."/>
            <person name="Gonzalez J."/>
            <person name="Henrissat B."/>
            <person name="Kuo A."/>
            <person name="Liang C."/>
            <person name="Lipzen A."/>
            <person name="Lutzoni F."/>
            <person name="Magnuson J."/>
            <person name="Mondo S."/>
            <person name="Nolan M."/>
            <person name="Ohm R."/>
            <person name="Pangilinan J."/>
            <person name="Park H.-J."/>
            <person name="Ramirez L."/>
            <person name="Alfaro M."/>
            <person name="Sun H."/>
            <person name="Tritt A."/>
            <person name="Yoshinaga Y."/>
            <person name="Zwiers L.-H."/>
            <person name="Turgeon B."/>
            <person name="Goodwin S."/>
            <person name="Spatafora J."/>
            <person name="Crous P."/>
            <person name="Grigoriev I."/>
        </authorList>
    </citation>
    <scope>NUCLEOTIDE SEQUENCE</scope>
    <source>
        <strain evidence="1">CBS 525.71</strain>
    </source>
</reference>
<evidence type="ECO:0000313" key="2">
    <source>
        <dbReference type="Proteomes" id="UP000799754"/>
    </source>
</evidence>
<protein>
    <submittedName>
        <fullName evidence="1">Uncharacterized protein</fullName>
    </submittedName>
</protein>